<evidence type="ECO:0000256" key="5">
    <source>
        <dbReference type="ARBA" id="ARBA00022737"/>
    </source>
</evidence>
<dbReference type="Proteomes" id="UP001154078">
    <property type="component" value="Chromosome 1"/>
</dbReference>
<dbReference type="GO" id="GO:0005929">
    <property type="term" value="C:cilium"/>
    <property type="evidence" value="ECO:0007669"/>
    <property type="project" value="UniProtKB-SubCell"/>
</dbReference>
<accession>A0A9P0F8Z1</accession>
<dbReference type="AlphaFoldDB" id="A0A9P0F8Z1"/>
<dbReference type="PANTHER" id="PTHR18849:SF0">
    <property type="entry name" value="CILIA- AND FLAGELLA-ASSOCIATED PROTEIN 410-RELATED"/>
    <property type="match status" value="1"/>
</dbReference>
<comment type="similarity">
    <text evidence="9">Belongs to the tilB family.</text>
</comment>
<dbReference type="InterPro" id="IPR032675">
    <property type="entry name" value="LRR_dom_sf"/>
</dbReference>
<dbReference type="GO" id="GO:0005737">
    <property type="term" value="C:cytoplasm"/>
    <property type="evidence" value="ECO:0007669"/>
    <property type="project" value="UniProtKB-SubCell"/>
</dbReference>
<evidence type="ECO:0000256" key="7">
    <source>
        <dbReference type="ARBA" id="ARBA00023069"/>
    </source>
</evidence>
<dbReference type="PROSITE" id="PS51450">
    <property type="entry name" value="LRR"/>
    <property type="match status" value="3"/>
</dbReference>
<evidence type="ECO:0000256" key="8">
    <source>
        <dbReference type="ARBA" id="ARBA00023273"/>
    </source>
</evidence>
<evidence type="ECO:0000256" key="1">
    <source>
        <dbReference type="ARBA" id="ARBA00004138"/>
    </source>
</evidence>
<dbReference type="Pfam" id="PF23602">
    <property type="entry name" value="CS_DNAAF11_C"/>
    <property type="match status" value="1"/>
</dbReference>
<sequence length="404" mass="47106">MGTNKLPIFQCQNIMVRITEELIRKKSEHNECIIGTLEELSLHQEDVEKIENVGNWCKELQILYLQANIISKIENLHKLKKLEYLNLAINNIECIENLEKCEYLTKLDLTLNFIGNLESVNSLKNNTHLKELYLTGNPCSDFDGYREYVVACLPQLKSLDQKDITISERIKAQQIFPSVEPKIKTFQEKYYVFREEQKRRLANSNLYDLDNETFWKTSTENSPETRVEIAKRTQKNKELKNNPEKAPPKKEYRCFSKNGRPLNCNQAKLDFTFDMDDPEKYLLDVAVYKHLDTNLIDVDLQPIYVKITIKGKVFQIVFAEEVITHKSTALRSQITGHLVLTMPKANYKKPLTQNKQKSLPEKKVVDKKNNYLEVEPSIDLDFSKIVDHKPTFEDNLEVPPLEYG</sequence>
<gene>
    <name evidence="11" type="ORF">MELIAE_LOCUS643</name>
</gene>
<dbReference type="InterPro" id="IPR001611">
    <property type="entry name" value="Leu-rich_rpt"/>
</dbReference>
<keyword evidence="7" id="KW-0969">Cilium</keyword>
<evidence type="ECO:0000256" key="6">
    <source>
        <dbReference type="ARBA" id="ARBA00023054"/>
    </source>
</evidence>
<keyword evidence="5" id="KW-0677">Repeat</keyword>
<dbReference type="OrthoDB" id="10250990at2759"/>
<keyword evidence="8" id="KW-0966">Cell projection</keyword>
<comment type="subcellular location">
    <subcellularLocation>
        <location evidence="1">Cell projection</location>
        <location evidence="1">Cilium</location>
    </subcellularLocation>
    <subcellularLocation>
        <location evidence="2">Cytoplasm</location>
    </subcellularLocation>
</comment>
<dbReference type="Gene3D" id="3.80.10.10">
    <property type="entry name" value="Ribonuclease Inhibitor"/>
    <property type="match status" value="1"/>
</dbReference>
<protein>
    <recommendedName>
        <fullName evidence="10">U2A'/phosphoprotein 32 family A C-terminal domain-containing protein</fullName>
    </recommendedName>
</protein>
<proteinExistence type="inferred from homology"/>
<evidence type="ECO:0000313" key="12">
    <source>
        <dbReference type="Proteomes" id="UP001154078"/>
    </source>
</evidence>
<dbReference type="PANTHER" id="PTHR18849">
    <property type="entry name" value="LEUCINE RICH REPEAT PROTEIN"/>
    <property type="match status" value="1"/>
</dbReference>
<evidence type="ECO:0000259" key="10">
    <source>
        <dbReference type="SMART" id="SM00446"/>
    </source>
</evidence>
<dbReference type="FunFam" id="3.80.10.10:FF:000052">
    <property type="entry name" value="Leucine rich repeat containing 6"/>
    <property type="match status" value="1"/>
</dbReference>
<dbReference type="EMBL" id="OV121132">
    <property type="protein sequence ID" value="CAH0546492.1"/>
    <property type="molecule type" value="Genomic_DNA"/>
</dbReference>
<name>A0A9P0F8Z1_BRAAE</name>
<keyword evidence="12" id="KW-1185">Reference proteome</keyword>
<reference evidence="11" key="1">
    <citation type="submission" date="2021-12" db="EMBL/GenBank/DDBJ databases">
        <authorList>
            <person name="King R."/>
        </authorList>
    </citation>
    <scope>NUCLEOTIDE SEQUENCE</scope>
</reference>
<keyword evidence="6" id="KW-0175">Coiled coil</keyword>
<dbReference type="SMART" id="SM00446">
    <property type="entry name" value="LRRcap"/>
    <property type="match status" value="1"/>
</dbReference>
<evidence type="ECO:0000256" key="4">
    <source>
        <dbReference type="ARBA" id="ARBA00022614"/>
    </source>
</evidence>
<feature type="domain" description="U2A'/phosphoprotein 32 family A C-terminal" evidence="10">
    <location>
        <begin position="142"/>
        <end position="160"/>
    </location>
</feature>
<evidence type="ECO:0000256" key="3">
    <source>
        <dbReference type="ARBA" id="ARBA00022490"/>
    </source>
</evidence>
<dbReference type="Pfam" id="PF14580">
    <property type="entry name" value="LRR_9"/>
    <property type="match status" value="1"/>
</dbReference>
<evidence type="ECO:0000313" key="11">
    <source>
        <dbReference type="EMBL" id="CAH0546492.1"/>
    </source>
</evidence>
<keyword evidence="4" id="KW-0433">Leucine-rich repeat</keyword>
<dbReference type="SUPFAM" id="SSF52058">
    <property type="entry name" value="L domain-like"/>
    <property type="match status" value="1"/>
</dbReference>
<evidence type="ECO:0000256" key="9">
    <source>
        <dbReference type="ARBA" id="ARBA00049982"/>
    </source>
</evidence>
<dbReference type="InterPro" id="IPR056496">
    <property type="entry name" value="CS_DNAAF11_C"/>
</dbReference>
<dbReference type="GO" id="GO:0036158">
    <property type="term" value="P:outer dynein arm assembly"/>
    <property type="evidence" value="ECO:0007669"/>
    <property type="project" value="TreeGrafter"/>
</dbReference>
<keyword evidence="3" id="KW-0963">Cytoplasm</keyword>
<organism evidence="11 12">
    <name type="scientific">Brassicogethes aeneus</name>
    <name type="common">Rape pollen beetle</name>
    <name type="synonym">Meligethes aeneus</name>
    <dbReference type="NCBI Taxonomy" id="1431903"/>
    <lineage>
        <taxon>Eukaryota</taxon>
        <taxon>Metazoa</taxon>
        <taxon>Ecdysozoa</taxon>
        <taxon>Arthropoda</taxon>
        <taxon>Hexapoda</taxon>
        <taxon>Insecta</taxon>
        <taxon>Pterygota</taxon>
        <taxon>Neoptera</taxon>
        <taxon>Endopterygota</taxon>
        <taxon>Coleoptera</taxon>
        <taxon>Polyphaga</taxon>
        <taxon>Cucujiformia</taxon>
        <taxon>Nitidulidae</taxon>
        <taxon>Meligethinae</taxon>
        <taxon>Brassicogethes</taxon>
    </lineage>
</organism>
<dbReference type="InterPro" id="IPR003603">
    <property type="entry name" value="U2A'_phosphoprotein32A_C"/>
</dbReference>
<evidence type="ECO:0000256" key="2">
    <source>
        <dbReference type="ARBA" id="ARBA00004496"/>
    </source>
</evidence>
<dbReference type="SMART" id="SM00365">
    <property type="entry name" value="LRR_SD22"/>
    <property type="match status" value="3"/>
</dbReference>